<comment type="caution">
    <text evidence="1">The sequence shown here is derived from an EMBL/GenBank/DDBJ whole genome shotgun (WGS) entry which is preliminary data.</text>
</comment>
<dbReference type="AlphaFoldDB" id="A0A5N6LE60"/>
<organism evidence="1 2">
    <name type="scientific">Mikania micrantha</name>
    <name type="common">bitter vine</name>
    <dbReference type="NCBI Taxonomy" id="192012"/>
    <lineage>
        <taxon>Eukaryota</taxon>
        <taxon>Viridiplantae</taxon>
        <taxon>Streptophyta</taxon>
        <taxon>Embryophyta</taxon>
        <taxon>Tracheophyta</taxon>
        <taxon>Spermatophyta</taxon>
        <taxon>Magnoliopsida</taxon>
        <taxon>eudicotyledons</taxon>
        <taxon>Gunneridae</taxon>
        <taxon>Pentapetalae</taxon>
        <taxon>asterids</taxon>
        <taxon>campanulids</taxon>
        <taxon>Asterales</taxon>
        <taxon>Asteraceae</taxon>
        <taxon>Asteroideae</taxon>
        <taxon>Heliantheae alliance</taxon>
        <taxon>Eupatorieae</taxon>
        <taxon>Mikania</taxon>
    </lineage>
</organism>
<dbReference type="Pfam" id="PF14299">
    <property type="entry name" value="PP2"/>
    <property type="match status" value="1"/>
</dbReference>
<accession>A0A5N6LE60</accession>
<evidence type="ECO:0000313" key="2">
    <source>
        <dbReference type="Proteomes" id="UP000326396"/>
    </source>
</evidence>
<sequence length="386" mass="44057">MKNGSRSNVSHVDAPGNMTDECFDVDTLNRHVINDFGEQKLLFDYEEMTKSAESSLNYNSNGELWKLLSKGVLLNGGNTNVWIQFQVNWSTIHGLASNQGAEGIEFWPLEKVEHKDEKQPIIYSDANWEEKLPTNYVDIIKWSKNSVQWTTKKEAYSIICKGFLLSDGQEWFSLDNNGKKCHMLSARVAGISKGECIDEKMDWMPLHESRFGEVLECDFWKLRIDTKIQSQLLSSLTTYVSYLVYKLPETQFGSEAPLLVNDSVSDWYIYLASPTTPVIRPKADQNTHNLSNRPKLKGLPQHRTDGWMEVQIWEFQTATTTQIIPMCLKFYNCGFEPLSGLIIQDKKSKPQVDDPTVKAQPRSTRLKKLPAQYDDFVMDAMSAAKG</sequence>
<dbReference type="Proteomes" id="UP000326396">
    <property type="component" value="Unassembled WGS sequence"/>
</dbReference>
<dbReference type="PANTHER" id="PTHR32278">
    <property type="entry name" value="F-BOX DOMAIN-CONTAINING PROTEIN"/>
    <property type="match status" value="1"/>
</dbReference>
<keyword evidence="2" id="KW-1185">Reference proteome</keyword>
<evidence type="ECO:0000313" key="1">
    <source>
        <dbReference type="EMBL" id="KAD0793415.1"/>
    </source>
</evidence>
<name>A0A5N6LE60_9ASTR</name>
<protein>
    <submittedName>
        <fullName evidence="1">Uncharacterized protein</fullName>
    </submittedName>
</protein>
<dbReference type="EMBL" id="SZYD01001384">
    <property type="protein sequence ID" value="KAD0793415.1"/>
    <property type="molecule type" value="Genomic_DNA"/>
</dbReference>
<proteinExistence type="predicted"/>
<reference evidence="1 2" key="1">
    <citation type="submission" date="2019-05" db="EMBL/GenBank/DDBJ databases">
        <title>Mikania micrantha, genome provides insights into the molecular mechanism of rapid growth.</title>
        <authorList>
            <person name="Liu B."/>
        </authorList>
    </citation>
    <scope>NUCLEOTIDE SEQUENCE [LARGE SCALE GENOMIC DNA]</scope>
    <source>
        <strain evidence="1">NLD-2019</strain>
        <tissue evidence="1">Leaf</tissue>
    </source>
</reference>
<gene>
    <name evidence="1" type="ORF">E3N88_43712</name>
</gene>
<dbReference type="InterPro" id="IPR025886">
    <property type="entry name" value="PP2-like"/>
</dbReference>
<dbReference type="PANTHER" id="PTHR32278:SF135">
    <property type="entry name" value="F-BOX PROTEIN PP2-B12"/>
    <property type="match status" value="1"/>
</dbReference>